<keyword evidence="2" id="KW-1185">Reference proteome</keyword>
<dbReference type="SUPFAM" id="SSF54637">
    <property type="entry name" value="Thioesterase/thiol ester dehydrase-isomerase"/>
    <property type="match status" value="1"/>
</dbReference>
<organism evidence="1 2">
    <name type="scientific">Spirochaeta africana (strain ATCC 700263 / DSM 8902 / Z-7692)</name>
    <dbReference type="NCBI Taxonomy" id="889378"/>
    <lineage>
        <taxon>Bacteria</taxon>
        <taxon>Pseudomonadati</taxon>
        <taxon>Spirochaetota</taxon>
        <taxon>Spirochaetia</taxon>
        <taxon>Spirochaetales</taxon>
        <taxon>Spirochaetaceae</taxon>
        <taxon>Spirochaeta</taxon>
    </lineage>
</organism>
<gene>
    <name evidence="1" type="ordered locus">Spiaf_2569</name>
</gene>
<dbReference type="GO" id="GO:0047617">
    <property type="term" value="F:fatty acyl-CoA hydrolase activity"/>
    <property type="evidence" value="ECO:0007669"/>
    <property type="project" value="TreeGrafter"/>
</dbReference>
<dbReference type="HOGENOM" id="CLU_101141_2_0_12"/>
<evidence type="ECO:0000313" key="1">
    <source>
        <dbReference type="EMBL" id="AFG38599.1"/>
    </source>
</evidence>
<dbReference type="InterPro" id="IPR029069">
    <property type="entry name" value="HotDog_dom_sf"/>
</dbReference>
<dbReference type="Pfam" id="PF13279">
    <property type="entry name" value="4HBT_2"/>
    <property type="match status" value="1"/>
</dbReference>
<dbReference type="eggNOG" id="COG0824">
    <property type="taxonomic scope" value="Bacteria"/>
</dbReference>
<reference evidence="2" key="1">
    <citation type="journal article" date="2013" name="Stand. Genomic Sci.">
        <title>Complete genome sequence of the halophilic bacterium Spirochaeta africana type strain (Z-7692(T)) from the alkaline Lake Magadi in the East African Rift.</title>
        <authorList>
            <person name="Liolos K."/>
            <person name="Abt B."/>
            <person name="Scheuner C."/>
            <person name="Teshima H."/>
            <person name="Held B."/>
            <person name="Lapidus A."/>
            <person name="Nolan M."/>
            <person name="Lucas S."/>
            <person name="Deshpande S."/>
            <person name="Cheng J.F."/>
            <person name="Tapia R."/>
            <person name="Goodwin L.A."/>
            <person name="Pitluck S."/>
            <person name="Pagani I."/>
            <person name="Ivanova N."/>
            <person name="Mavromatis K."/>
            <person name="Mikhailova N."/>
            <person name="Huntemann M."/>
            <person name="Pati A."/>
            <person name="Chen A."/>
            <person name="Palaniappan K."/>
            <person name="Land M."/>
            <person name="Rohde M."/>
            <person name="Tindall B.J."/>
            <person name="Detter J.C."/>
            <person name="Goker M."/>
            <person name="Bristow J."/>
            <person name="Eisen J.A."/>
            <person name="Markowitz V."/>
            <person name="Hugenholtz P."/>
            <person name="Woyke T."/>
            <person name="Klenk H.P."/>
            <person name="Kyrpides N.C."/>
        </authorList>
    </citation>
    <scope>NUCLEOTIDE SEQUENCE</scope>
    <source>
        <strain evidence="2">ATCC 700263 / DSM 8902 / Z-7692</strain>
    </source>
</reference>
<dbReference type="EMBL" id="CP003282">
    <property type="protein sequence ID" value="AFG38599.1"/>
    <property type="molecule type" value="Genomic_DNA"/>
</dbReference>
<dbReference type="InterPro" id="IPR050563">
    <property type="entry name" value="4-hydroxybenzoyl-CoA_TE"/>
</dbReference>
<dbReference type="Gene3D" id="3.10.129.10">
    <property type="entry name" value="Hotdog Thioesterase"/>
    <property type="match status" value="1"/>
</dbReference>
<dbReference type="CDD" id="cd00586">
    <property type="entry name" value="4HBT"/>
    <property type="match status" value="1"/>
</dbReference>
<dbReference type="AlphaFoldDB" id="H9UM56"/>
<dbReference type="OrthoDB" id="9801517at2"/>
<protein>
    <submittedName>
        <fullName evidence="1">Putative thioesterase</fullName>
    </submittedName>
</protein>
<evidence type="ECO:0000313" key="2">
    <source>
        <dbReference type="Proteomes" id="UP000007383"/>
    </source>
</evidence>
<dbReference type="Proteomes" id="UP000007383">
    <property type="component" value="Chromosome"/>
</dbReference>
<name>H9UM56_SPIAZ</name>
<dbReference type="PATRIC" id="fig|889378.3.peg.2545"/>
<dbReference type="KEGG" id="sfc:Spiaf_2569"/>
<dbReference type="PANTHER" id="PTHR31793:SF24">
    <property type="entry name" value="LONG-CHAIN ACYL-COA THIOESTERASE FADM"/>
    <property type="match status" value="1"/>
</dbReference>
<accession>H9UM56</accession>
<dbReference type="PANTHER" id="PTHR31793">
    <property type="entry name" value="4-HYDROXYBENZOYL-COA THIOESTERASE FAMILY MEMBER"/>
    <property type="match status" value="1"/>
</dbReference>
<proteinExistence type="predicted"/>
<sequence length="140" mass="16088">MDTSQFPPYTVPVHMRFRDLDAYGHVNNAVMFNYLEEARISLLGQRFYAADAQQDIQFLVRKASCEYLRPLLLTGPEVLITMRISEMRGASFLLDYAIHDNEGTEYARAETLMVCFDPVRNRPARIPAWFLEHLAQNTGG</sequence>
<dbReference type="STRING" id="889378.Spiaf_2569"/>
<dbReference type="RefSeq" id="WP_014456581.1">
    <property type="nucleotide sequence ID" value="NC_017098.1"/>
</dbReference>